<evidence type="ECO:0000313" key="1">
    <source>
        <dbReference type="EMBL" id="QXE92547.1"/>
    </source>
</evidence>
<dbReference type="Proteomes" id="UP000683559">
    <property type="component" value="Chromosome"/>
</dbReference>
<sequence length="122" mass="13484">MSYITISADITGKDSTCLSNARRCTRGLETLELYKNGPFPVDVVQQAVNVYDSAYEEGKSGNRSQIQRRKNARKVVTEMFKKIVSFLKSVATEEDIPALMQAGFNAHVPVYRRKAASAPVPG</sequence>
<keyword evidence="2" id="KW-1185">Reference proteome</keyword>
<gene>
    <name evidence="1" type="ORF">KP001_08530</name>
</gene>
<evidence type="ECO:0000313" key="2">
    <source>
        <dbReference type="Proteomes" id="UP000683559"/>
    </source>
</evidence>
<reference evidence="1 2" key="1">
    <citation type="submission" date="2021-06" db="EMBL/GenBank/DDBJ databases">
        <title>Gemonas diversity in paddy soil.</title>
        <authorList>
            <person name="Liu G."/>
        </authorList>
    </citation>
    <scope>NUCLEOTIDE SEQUENCE [LARGE SCALE GENOMIC DNA]</scope>
    <source>
        <strain evidence="1 2">RG2</strain>
    </source>
</reference>
<organism evidence="1 2">
    <name type="scientific">Geomonas subterranea</name>
    <dbReference type="NCBI Taxonomy" id="2847989"/>
    <lineage>
        <taxon>Bacteria</taxon>
        <taxon>Pseudomonadati</taxon>
        <taxon>Thermodesulfobacteriota</taxon>
        <taxon>Desulfuromonadia</taxon>
        <taxon>Geobacterales</taxon>
        <taxon>Geobacteraceae</taxon>
        <taxon>Geomonas</taxon>
    </lineage>
</organism>
<protein>
    <submittedName>
        <fullName evidence="1">Uncharacterized protein</fullName>
    </submittedName>
</protein>
<name>A0ABX8LNP9_9BACT</name>
<dbReference type="EMBL" id="CP077683">
    <property type="protein sequence ID" value="QXE92547.1"/>
    <property type="molecule type" value="Genomic_DNA"/>
</dbReference>
<accession>A0ABX8LNP9</accession>
<dbReference type="RefSeq" id="WP_217289096.1">
    <property type="nucleotide sequence ID" value="NZ_CP077683.1"/>
</dbReference>
<proteinExistence type="predicted"/>